<sequence>MYSTKVGMLKDILTSAKENVLSDPNSELEKTGRIILKNGLVVDPKNEVEEVLDIAILNDEIIEVGKDIYIEKGDMVISCEGLLVVPGIIDMHLHLGDLFEVSTNPIYGSVANGVTMGLSPGAGNTFMAPALLGSEVDRGLPINIGLYQGAANVLSTMLSVEELIKLYKGQLEEDIASKKMTRNGITNTTAPLIIGIKDHMGHFIMSDENIDKIFEITSKANLVYMTHTQDPDHAIRLVELSKNRPIHLGHTTAAGCGTHKEASEGMKLVLDLCKKENVTGEFVTTMLRKNRGSREGLTMSKESQRLAYEALEKGLVDILISDGQNDATMKGFGDTRDNIPALLELSEMGVLSLRDSVATMTSNPAKLLEKRTNNKWWTEKIGHLGKGALANITIINSDVKSAVYTIVNGEVVGFENRSVRRGSGAGGFISKFGMVKRVGVGDLVMFSYKR</sequence>
<proteinExistence type="predicted"/>
<accession>A0A1T5IC19</accession>
<dbReference type="InterPro" id="IPR011059">
    <property type="entry name" value="Metal-dep_hydrolase_composite"/>
</dbReference>
<dbReference type="SUPFAM" id="SSF51338">
    <property type="entry name" value="Composite domain of metallo-dependent hydrolases"/>
    <property type="match status" value="1"/>
</dbReference>
<dbReference type="InterPro" id="IPR020043">
    <property type="entry name" value="Deacetylase_Atu3266-like"/>
</dbReference>
<reference evidence="2 3" key="1">
    <citation type="submission" date="2017-02" db="EMBL/GenBank/DDBJ databases">
        <authorList>
            <person name="Peterson S.W."/>
        </authorList>
    </citation>
    <scope>NUCLEOTIDE SEQUENCE [LARGE SCALE GENOMIC DNA]</scope>
    <source>
        <strain evidence="2 3">M1</strain>
    </source>
</reference>
<dbReference type="Gene3D" id="2.30.40.10">
    <property type="entry name" value="Urease, subunit C, domain 1"/>
    <property type="match status" value="2"/>
</dbReference>
<evidence type="ECO:0000259" key="1">
    <source>
        <dbReference type="Pfam" id="PF01979"/>
    </source>
</evidence>
<dbReference type="PANTHER" id="PTHR42717:SF1">
    <property type="entry name" value="IMIDAZOLONEPROPIONASE AND RELATED AMIDOHYDROLASES"/>
    <property type="match status" value="1"/>
</dbReference>
<keyword evidence="3" id="KW-1185">Reference proteome</keyword>
<dbReference type="InterPro" id="IPR006680">
    <property type="entry name" value="Amidohydro-rel"/>
</dbReference>
<dbReference type="GO" id="GO:0019213">
    <property type="term" value="F:deacetylase activity"/>
    <property type="evidence" value="ECO:0007669"/>
    <property type="project" value="InterPro"/>
</dbReference>
<evidence type="ECO:0000313" key="3">
    <source>
        <dbReference type="Proteomes" id="UP000190285"/>
    </source>
</evidence>
<feature type="domain" description="Amidohydrolase-related" evidence="1">
    <location>
        <begin position="83"/>
        <end position="412"/>
    </location>
</feature>
<dbReference type="InterPro" id="IPR032466">
    <property type="entry name" value="Metal_Hydrolase"/>
</dbReference>
<dbReference type="GO" id="GO:0016810">
    <property type="term" value="F:hydrolase activity, acting on carbon-nitrogen (but not peptide) bonds"/>
    <property type="evidence" value="ECO:0007669"/>
    <property type="project" value="InterPro"/>
</dbReference>
<protein>
    <submittedName>
        <fullName evidence="2">Dihydroorotase</fullName>
    </submittedName>
</protein>
<name>A0A1T5IC19_9FIRM</name>
<evidence type="ECO:0000313" key="2">
    <source>
        <dbReference type="EMBL" id="SKC36736.1"/>
    </source>
</evidence>
<dbReference type="OrthoDB" id="9775607at2"/>
<dbReference type="STRING" id="36842.SAMN02194393_00189"/>
<dbReference type="Pfam" id="PF01979">
    <property type="entry name" value="Amidohydro_1"/>
    <property type="match status" value="1"/>
</dbReference>
<dbReference type="SUPFAM" id="SSF51556">
    <property type="entry name" value="Metallo-dependent hydrolases"/>
    <property type="match status" value="1"/>
</dbReference>
<dbReference type="PANTHER" id="PTHR42717">
    <property type="entry name" value="DIHYDROOROTASE-RELATED"/>
    <property type="match status" value="1"/>
</dbReference>
<dbReference type="EMBL" id="FUZT01000001">
    <property type="protein sequence ID" value="SKC36736.1"/>
    <property type="molecule type" value="Genomic_DNA"/>
</dbReference>
<dbReference type="Proteomes" id="UP000190285">
    <property type="component" value="Unassembled WGS sequence"/>
</dbReference>
<dbReference type="Gene3D" id="3.20.20.140">
    <property type="entry name" value="Metal-dependent hydrolases"/>
    <property type="match status" value="1"/>
</dbReference>
<dbReference type="RefSeq" id="WP_079488663.1">
    <property type="nucleotide sequence ID" value="NZ_FUZT01000001.1"/>
</dbReference>
<organism evidence="2 3">
    <name type="scientific">Maledivibacter halophilus</name>
    <dbReference type="NCBI Taxonomy" id="36842"/>
    <lineage>
        <taxon>Bacteria</taxon>
        <taxon>Bacillati</taxon>
        <taxon>Bacillota</taxon>
        <taxon>Clostridia</taxon>
        <taxon>Peptostreptococcales</taxon>
        <taxon>Caminicellaceae</taxon>
        <taxon>Maledivibacter</taxon>
    </lineage>
</organism>
<dbReference type="AlphaFoldDB" id="A0A1T5IC19"/>
<gene>
    <name evidence="2" type="ORF">SAMN02194393_00189</name>
</gene>